<dbReference type="AlphaFoldDB" id="A0A0L8VB82"/>
<accession>A0A0L8VB82</accession>
<comment type="caution">
    <text evidence="2">The sequence shown here is derived from an EMBL/GenBank/DDBJ whole genome shotgun (WGS) entry which is preliminary data.</text>
</comment>
<reference evidence="3" key="1">
    <citation type="submission" date="2015-07" db="EMBL/GenBank/DDBJ databases">
        <title>Genome sequencing of Sunxiuqinia dokdonensis strain SK.</title>
        <authorList>
            <person name="Ahn S."/>
            <person name="Kim B.-C."/>
        </authorList>
    </citation>
    <scope>NUCLEOTIDE SEQUENCE [LARGE SCALE GENOMIC DNA]</scope>
    <source>
        <strain evidence="3">SK</strain>
    </source>
</reference>
<keyword evidence="3" id="KW-1185">Reference proteome</keyword>
<evidence type="ECO:0000313" key="3">
    <source>
        <dbReference type="Proteomes" id="UP000036958"/>
    </source>
</evidence>
<organism evidence="2 3">
    <name type="scientific">Sunxiuqinia dokdonensis</name>
    <dbReference type="NCBI Taxonomy" id="1409788"/>
    <lineage>
        <taxon>Bacteria</taxon>
        <taxon>Pseudomonadati</taxon>
        <taxon>Bacteroidota</taxon>
        <taxon>Bacteroidia</taxon>
        <taxon>Marinilabiliales</taxon>
        <taxon>Prolixibacteraceae</taxon>
        <taxon>Sunxiuqinia</taxon>
    </lineage>
</organism>
<name>A0A0L8VB82_9BACT</name>
<keyword evidence="1" id="KW-0812">Transmembrane</keyword>
<protein>
    <submittedName>
        <fullName evidence="2">Uncharacterized protein</fullName>
    </submittedName>
</protein>
<evidence type="ECO:0000313" key="2">
    <source>
        <dbReference type="EMBL" id="KOH45711.1"/>
    </source>
</evidence>
<dbReference type="Proteomes" id="UP000036958">
    <property type="component" value="Unassembled WGS sequence"/>
</dbReference>
<proteinExistence type="predicted"/>
<keyword evidence="1" id="KW-0472">Membrane</keyword>
<gene>
    <name evidence="2" type="ORF">NC99_14490</name>
</gene>
<sequence length="39" mass="4615">MALKYHTKNITTRKPTISKIFRVLPCTFIIATFFYKYTG</sequence>
<feature type="transmembrane region" description="Helical" evidence="1">
    <location>
        <begin position="20"/>
        <end position="37"/>
    </location>
</feature>
<dbReference type="STRING" id="1409788.NC99_14490"/>
<evidence type="ECO:0000256" key="1">
    <source>
        <dbReference type="SAM" id="Phobius"/>
    </source>
</evidence>
<dbReference type="EMBL" id="LGIA01000076">
    <property type="protein sequence ID" value="KOH45711.1"/>
    <property type="molecule type" value="Genomic_DNA"/>
</dbReference>
<keyword evidence="1" id="KW-1133">Transmembrane helix</keyword>